<feature type="signal peptide" evidence="1">
    <location>
        <begin position="1"/>
        <end position="20"/>
    </location>
</feature>
<organism evidence="2 3">
    <name type="scientific">Rhypophila decipiens</name>
    <dbReference type="NCBI Taxonomy" id="261697"/>
    <lineage>
        <taxon>Eukaryota</taxon>
        <taxon>Fungi</taxon>
        <taxon>Dikarya</taxon>
        <taxon>Ascomycota</taxon>
        <taxon>Pezizomycotina</taxon>
        <taxon>Sordariomycetes</taxon>
        <taxon>Sordariomycetidae</taxon>
        <taxon>Sordariales</taxon>
        <taxon>Naviculisporaceae</taxon>
        <taxon>Rhypophila</taxon>
    </lineage>
</organism>
<evidence type="ECO:0000256" key="1">
    <source>
        <dbReference type="SAM" id="SignalP"/>
    </source>
</evidence>
<feature type="chain" id="PRO_5042920345" evidence="1">
    <location>
        <begin position="21"/>
        <end position="63"/>
    </location>
</feature>
<keyword evidence="3" id="KW-1185">Reference proteome</keyword>
<dbReference type="EMBL" id="MU858437">
    <property type="protein sequence ID" value="KAK4206338.1"/>
    <property type="molecule type" value="Genomic_DNA"/>
</dbReference>
<dbReference type="AlphaFoldDB" id="A0AAN6XTJ3"/>
<gene>
    <name evidence="2" type="ORF">QBC37DRAFT_381194</name>
</gene>
<dbReference type="Proteomes" id="UP001301769">
    <property type="component" value="Unassembled WGS sequence"/>
</dbReference>
<accession>A0AAN6XTJ3</accession>
<evidence type="ECO:0000313" key="2">
    <source>
        <dbReference type="EMBL" id="KAK4206338.1"/>
    </source>
</evidence>
<proteinExistence type="predicted"/>
<reference evidence="2" key="1">
    <citation type="journal article" date="2023" name="Mol. Phylogenet. Evol.">
        <title>Genome-scale phylogeny and comparative genomics of the fungal order Sordariales.</title>
        <authorList>
            <person name="Hensen N."/>
            <person name="Bonometti L."/>
            <person name="Westerberg I."/>
            <person name="Brannstrom I.O."/>
            <person name="Guillou S."/>
            <person name="Cros-Aarteil S."/>
            <person name="Calhoun S."/>
            <person name="Haridas S."/>
            <person name="Kuo A."/>
            <person name="Mondo S."/>
            <person name="Pangilinan J."/>
            <person name="Riley R."/>
            <person name="LaButti K."/>
            <person name="Andreopoulos B."/>
            <person name="Lipzen A."/>
            <person name="Chen C."/>
            <person name="Yan M."/>
            <person name="Daum C."/>
            <person name="Ng V."/>
            <person name="Clum A."/>
            <person name="Steindorff A."/>
            <person name="Ohm R.A."/>
            <person name="Martin F."/>
            <person name="Silar P."/>
            <person name="Natvig D.O."/>
            <person name="Lalanne C."/>
            <person name="Gautier V."/>
            <person name="Ament-Velasquez S.L."/>
            <person name="Kruys A."/>
            <person name="Hutchinson M.I."/>
            <person name="Powell A.J."/>
            <person name="Barry K."/>
            <person name="Miller A.N."/>
            <person name="Grigoriev I.V."/>
            <person name="Debuchy R."/>
            <person name="Gladieux P."/>
            <person name="Hiltunen Thoren M."/>
            <person name="Johannesson H."/>
        </authorList>
    </citation>
    <scope>NUCLEOTIDE SEQUENCE</scope>
    <source>
        <strain evidence="2">PSN293</strain>
    </source>
</reference>
<comment type="caution">
    <text evidence="2">The sequence shown here is derived from an EMBL/GenBank/DDBJ whole genome shotgun (WGS) entry which is preliminary data.</text>
</comment>
<evidence type="ECO:0000313" key="3">
    <source>
        <dbReference type="Proteomes" id="UP001301769"/>
    </source>
</evidence>
<protein>
    <submittedName>
        <fullName evidence="2">Uncharacterized protein</fullName>
    </submittedName>
</protein>
<sequence>MFVLMIICLVSFALKREMTAEVAGPLLEESKWGFGQVMALATWVPTAVDFVMIIQGKCKWFEI</sequence>
<reference evidence="2" key="2">
    <citation type="submission" date="2023-05" db="EMBL/GenBank/DDBJ databases">
        <authorList>
            <consortium name="Lawrence Berkeley National Laboratory"/>
            <person name="Steindorff A."/>
            <person name="Hensen N."/>
            <person name="Bonometti L."/>
            <person name="Westerberg I."/>
            <person name="Brannstrom I.O."/>
            <person name="Guillou S."/>
            <person name="Cros-Aarteil S."/>
            <person name="Calhoun S."/>
            <person name="Haridas S."/>
            <person name="Kuo A."/>
            <person name="Mondo S."/>
            <person name="Pangilinan J."/>
            <person name="Riley R."/>
            <person name="Labutti K."/>
            <person name="Andreopoulos B."/>
            <person name="Lipzen A."/>
            <person name="Chen C."/>
            <person name="Yanf M."/>
            <person name="Daum C."/>
            <person name="Ng V."/>
            <person name="Clum A."/>
            <person name="Ohm R."/>
            <person name="Martin F."/>
            <person name="Silar P."/>
            <person name="Natvig D."/>
            <person name="Lalanne C."/>
            <person name="Gautier V."/>
            <person name="Ament-Velasquez S.L."/>
            <person name="Kruys A."/>
            <person name="Hutchinson M.I."/>
            <person name="Powell A.J."/>
            <person name="Barry K."/>
            <person name="Miller A.N."/>
            <person name="Grigoriev I.V."/>
            <person name="Debuchy R."/>
            <person name="Gladieux P."/>
            <person name="Thoren M.H."/>
            <person name="Johannesson H."/>
        </authorList>
    </citation>
    <scope>NUCLEOTIDE SEQUENCE</scope>
    <source>
        <strain evidence="2">PSN293</strain>
    </source>
</reference>
<keyword evidence="1" id="KW-0732">Signal</keyword>
<name>A0AAN6XTJ3_9PEZI</name>